<accession>A0A9X2DRV2</accession>
<comment type="function">
    <text evidence="7">Catalyzes the specific phosphorylation of the 3-hydroxyl group of shikimic acid using ATP as a cosubstrate.</text>
</comment>
<comment type="catalytic activity">
    <reaction evidence="7">
        <text>shikimate + ATP = 3-phosphoshikimate + ADP + H(+)</text>
        <dbReference type="Rhea" id="RHEA:13121"/>
        <dbReference type="ChEBI" id="CHEBI:15378"/>
        <dbReference type="ChEBI" id="CHEBI:30616"/>
        <dbReference type="ChEBI" id="CHEBI:36208"/>
        <dbReference type="ChEBI" id="CHEBI:145989"/>
        <dbReference type="ChEBI" id="CHEBI:456216"/>
        <dbReference type="EC" id="2.7.1.71"/>
    </reaction>
</comment>
<dbReference type="CDD" id="cd00464">
    <property type="entry name" value="SK"/>
    <property type="match status" value="1"/>
</dbReference>
<comment type="subcellular location">
    <subcellularLocation>
        <location evidence="7">Cytoplasm</location>
    </subcellularLocation>
</comment>
<organism evidence="8 9">
    <name type="scientific">Halalkalibacter oceani</name>
    <dbReference type="NCBI Taxonomy" id="1653776"/>
    <lineage>
        <taxon>Bacteria</taxon>
        <taxon>Bacillati</taxon>
        <taxon>Bacillota</taxon>
        <taxon>Bacilli</taxon>
        <taxon>Bacillales</taxon>
        <taxon>Bacillaceae</taxon>
        <taxon>Halalkalibacter</taxon>
    </lineage>
</organism>
<dbReference type="InterPro" id="IPR000623">
    <property type="entry name" value="Shikimate_kinase/TSH1"/>
</dbReference>
<evidence type="ECO:0000313" key="8">
    <source>
        <dbReference type="EMBL" id="MCM3715277.1"/>
    </source>
</evidence>
<keyword evidence="7" id="KW-0479">Metal-binding</keyword>
<evidence type="ECO:0000256" key="5">
    <source>
        <dbReference type="ARBA" id="ARBA00022840"/>
    </source>
</evidence>
<dbReference type="GO" id="GO:0005524">
    <property type="term" value="F:ATP binding"/>
    <property type="evidence" value="ECO:0007669"/>
    <property type="project" value="UniProtKB-UniRule"/>
</dbReference>
<evidence type="ECO:0000256" key="1">
    <source>
        <dbReference type="ARBA" id="ARBA00022605"/>
    </source>
</evidence>
<keyword evidence="9" id="KW-1185">Reference proteome</keyword>
<keyword evidence="3 7" id="KW-0547">Nucleotide-binding</keyword>
<dbReference type="InterPro" id="IPR031322">
    <property type="entry name" value="Shikimate/glucono_kinase"/>
</dbReference>
<evidence type="ECO:0000256" key="4">
    <source>
        <dbReference type="ARBA" id="ARBA00022777"/>
    </source>
</evidence>
<proteinExistence type="inferred from homology"/>
<dbReference type="HAMAP" id="MF_00109">
    <property type="entry name" value="Shikimate_kinase"/>
    <property type="match status" value="1"/>
</dbReference>
<dbReference type="Proteomes" id="UP001139179">
    <property type="component" value="Unassembled WGS sequence"/>
</dbReference>
<gene>
    <name evidence="7" type="primary">aroK</name>
    <name evidence="8" type="ORF">M3202_14405</name>
</gene>
<dbReference type="GO" id="GO:0008652">
    <property type="term" value="P:amino acid biosynthetic process"/>
    <property type="evidence" value="ECO:0007669"/>
    <property type="project" value="UniProtKB-KW"/>
</dbReference>
<evidence type="ECO:0000313" key="9">
    <source>
        <dbReference type="Proteomes" id="UP001139179"/>
    </source>
</evidence>
<keyword evidence="6 7" id="KW-0057">Aromatic amino acid biosynthesis</keyword>
<feature type="binding site" evidence="7">
    <location>
        <position position="24"/>
    </location>
    <ligand>
        <name>substrate</name>
    </ligand>
</feature>
<evidence type="ECO:0000256" key="7">
    <source>
        <dbReference type="HAMAP-Rule" id="MF_00109"/>
    </source>
</evidence>
<sequence length="156" mass="17931">MGSGKTTIGQALAKELSFNVIDTDQWIEEQEKQRISELFQTKGEPYFRKQETKALETIAGQRLIITTGGGIVIKEENRQLMKEKGNIIYLKCDIEEILRRLQDDETRPLLQGKDKAKIEQLFLARKAFYEDADIIIDTTGRTVNDIINELKMLIVQ</sequence>
<feature type="binding site" evidence="7">
    <location>
        <position position="48"/>
    </location>
    <ligand>
        <name>substrate</name>
    </ligand>
</feature>
<keyword evidence="4 7" id="KW-0418">Kinase</keyword>
<comment type="similarity">
    <text evidence="7">Belongs to the shikimate kinase family.</text>
</comment>
<keyword evidence="5 7" id="KW-0067">ATP-binding</keyword>
<evidence type="ECO:0000256" key="2">
    <source>
        <dbReference type="ARBA" id="ARBA00022679"/>
    </source>
</evidence>
<dbReference type="RefSeq" id="WP_251224061.1">
    <property type="nucleotide sequence ID" value="NZ_JAMBOL010000013.1"/>
</dbReference>
<keyword evidence="7" id="KW-0460">Magnesium</keyword>
<keyword evidence="2 7" id="KW-0808">Transferase</keyword>
<dbReference type="EMBL" id="JAMBOL010000013">
    <property type="protein sequence ID" value="MCM3715277.1"/>
    <property type="molecule type" value="Genomic_DNA"/>
</dbReference>
<evidence type="ECO:0000256" key="3">
    <source>
        <dbReference type="ARBA" id="ARBA00022741"/>
    </source>
</evidence>
<dbReference type="PANTHER" id="PTHR21087">
    <property type="entry name" value="SHIKIMATE KINASE"/>
    <property type="match status" value="1"/>
</dbReference>
<feature type="binding site" evidence="7">
    <location>
        <begin position="2"/>
        <end position="7"/>
    </location>
    <ligand>
        <name>ATP</name>
        <dbReference type="ChEBI" id="CHEBI:30616"/>
    </ligand>
</feature>
<feature type="binding site" evidence="7">
    <location>
        <position position="69"/>
    </location>
    <ligand>
        <name>substrate</name>
    </ligand>
</feature>
<dbReference type="GO" id="GO:0005829">
    <property type="term" value="C:cytosol"/>
    <property type="evidence" value="ECO:0007669"/>
    <property type="project" value="TreeGrafter"/>
</dbReference>
<comment type="caution">
    <text evidence="8">The sequence shown here is derived from an EMBL/GenBank/DDBJ whole genome shotgun (WGS) entry which is preliminary data.</text>
</comment>
<feature type="binding site" evidence="7">
    <location>
        <position position="125"/>
    </location>
    <ligand>
        <name>substrate</name>
    </ligand>
</feature>
<dbReference type="GO" id="GO:0009423">
    <property type="term" value="P:chorismate biosynthetic process"/>
    <property type="evidence" value="ECO:0007669"/>
    <property type="project" value="UniProtKB-UniRule"/>
</dbReference>
<protein>
    <recommendedName>
        <fullName evidence="7">Shikimate kinase</fullName>
        <shortName evidence="7">SK</shortName>
        <ecNumber evidence="7">2.7.1.71</ecNumber>
    </recommendedName>
</protein>
<dbReference type="GO" id="GO:0009073">
    <property type="term" value="P:aromatic amino acid family biosynthetic process"/>
    <property type="evidence" value="ECO:0007669"/>
    <property type="project" value="UniProtKB-KW"/>
</dbReference>
<reference evidence="8" key="1">
    <citation type="submission" date="2022-05" db="EMBL/GenBank/DDBJ databases">
        <title>Comparative Genomics of Spacecraft Associated Microbes.</title>
        <authorList>
            <person name="Tran M.T."/>
            <person name="Wright A."/>
            <person name="Seuylemezian A."/>
            <person name="Eisen J."/>
            <person name="Coil D."/>
        </authorList>
    </citation>
    <scope>NUCLEOTIDE SEQUENCE</scope>
    <source>
        <strain evidence="8">214.1.1</strain>
    </source>
</reference>
<comment type="cofactor">
    <cofactor evidence="7">
        <name>Mg(2+)</name>
        <dbReference type="ChEBI" id="CHEBI:18420"/>
    </cofactor>
    <text evidence="7">Binds 1 Mg(2+) ion per subunit.</text>
</comment>
<feature type="binding site" evidence="7">
    <location>
        <position position="107"/>
    </location>
    <ligand>
        <name>ATP</name>
        <dbReference type="ChEBI" id="CHEBI:30616"/>
    </ligand>
</feature>
<dbReference type="GO" id="GO:0004765">
    <property type="term" value="F:shikimate kinase activity"/>
    <property type="evidence" value="ECO:0007669"/>
    <property type="project" value="UniProtKB-UniRule"/>
</dbReference>
<dbReference type="SUPFAM" id="SSF52540">
    <property type="entry name" value="P-loop containing nucleoside triphosphate hydrolases"/>
    <property type="match status" value="1"/>
</dbReference>
<dbReference type="Gene3D" id="3.40.50.300">
    <property type="entry name" value="P-loop containing nucleotide triphosphate hydrolases"/>
    <property type="match status" value="1"/>
</dbReference>
<feature type="binding site" evidence="7">
    <location>
        <position position="6"/>
    </location>
    <ligand>
        <name>Mg(2+)</name>
        <dbReference type="ChEBI" id="CHEBI:18420"/>
    </ligand>
</feature>
<name>A0A9X2DRV2_9BACI</name>
<dbReference type="PANTHER" id="PTHR21087:SF16">
    <property type="entry name" value="SHIKIMATE KINASE 1, CHLOROPLASTIC"/>
    <property type="match status" value="1"/>
</dbReference>
<dbReference type="InterPro" id="IPR027417">
    <property type="entry name" value="P-loop_NTPase"/>
</dbReference>
<dbReference type="PRINTS" id="PR01100">
    <property type="entry name" value="SHIKIMTKNASE"/>
</dbReference>
<keyword evidence="7" id="KW-0963">Cytoplasm</keyword>
<dbReference type="AlphaFoldDB" id="A0A9X2DRV2"/>
<comment type="subunit">
    <text evidence="7">Monomer.</text>
</comment>
<evidence type="ECO:0000256" key="6">
    <source>
        <dbReference type="ARBA" id="ARBA00023141"/>
    </source>
</evidence>
<dbReference type="Pfam" id="PF01202">
    <property type="entry name" value="SKI"/>
    <property type="match status" value="1"/>
</dbReference>
<feature type="binding site" evidence="7">
    <location>
        <position position="141"/>
    </location>
    <ligand>
        <name>ATP</name>
        <dbReference type="ChEBI" id="CHEBI:30616"/>
    </ligand>
</feature>
<keyword evidence="1 7" id="KW-0028">Amino-acid biosynthesis</keyword>
<comment type="pathway">
    <text evidence="7">Metabolic intermediate biosynthesis; chorismate biosynthesis; chorismate from D-erythrose 4-phosphate and phosphoenolpyruvate: step 5/7.</text>
</comment>
<dbReference type="GO" id="GO:0000287">
    <property type="term" value="F:magnesium ion binding"/>
    <property type="evidence" value="ECO:0007669"/>
    <property type="project" value="UniProtKB-UniRule"/>
</dbReference>
<dbReference type="EC" id="2.7.1.71" evidence="7"/>